<name>A0A397ULN1_9GLOM</name>
<dbReference type="Proteomes" id="UP000266673">
    <property type="component" value="Unassembled WGS sequence"/>
</dbReference>
<organism evidence="2 3">
    <name type="scientific">Gigaspora rosea</name>
    <dbReference type="NCBI Taxonomy" id="44941"/>
    <lineage>
        <taxon>Eukaryota</taxon>
        <taxon>Fungi</taxon>
        <taxon>Fungi incertae sedis</taxon>
        <taxon>Mucoromycota</taxon>
        <taxon>Glomeromycotina</taxon>
        <taxon>Glomeromycetes</taxon>
        <taxon>Diversisporales</taxon>
        <taxon>Gigasporaceae</taxon>
        <taxon>Gigaspora</taxon>
    </lineage>
</organism>
<feature type="compositionally biased region" description="Basic and acidic residues" evidence="1">
    <location>
        <begin position="111"/>
        <end position="121"/>
    </location>
</feature>
<evidence type="ECO:0000313" key="3">
    <source>
        <dbReference type="Proteomes" id="UP000266673"/>
    </source>
</evidence>
<dbReference type="AlphaFoldDB" id="A0A397ULN1"/>
<dbReference type="EMBL" id="QKWP01001256">
    <property type="protein sequence ID" value="RIB10391.1"/>
    <property type="molecule type" value="Genomic_DNA"/>
</dbReference>
<protein>
    <submittedName>
        <fullName evidence="2">Uncharacterized protein</fullName>
    </submittedName>
</protein>
<comment type="caution">
    <text evidence="2">The sequence shown here is derived from an EMBL/GenBank/DDBJ whole genome shotgun (WGS) entry which is preliminary data.</text>
</comment>
<proteinExistence type="predicted"/>
<reference evidence="2 3" key="1">
    <citation type="submission" date="2018-06" db="EMBL/GenBank/DDBJ databases">
        <title>Comparative genomics reveals the genomic features of Rhizophagus irregularis, R. cerebriforme, R. diaphanum and Gigaspora rosea, and their symbiotic lifestyle signature.</title>
        <authorList>
            <person name="Morin E."/>
            <person name="San Clemente H."/>
            <person name="Chen E.C.H."/>
            <person name="De La Providencia I."/>
            <person name="Hainaut M."/>
            <person name="Kuo A."/>
            <person name="Kohler A."/>
            <person name="Murat C."/>
            <person name="Tang N."/>
            <person name="Roy S."/>
            <person name="Loubradou J."/>
            <person name="Henrissat B."/>
            <person name="Grigoriev I.V."/>
            <person name="Corradi N."/>
            <person name="Roux C."/>
            <person name="Martin F.M."/>
        </authorList>
    </citation>
    <scope>NUCLEOTIDE SEQUENCE [LARGE SCALE GENOMIC DNA]</scope>
    <source>
        <strain evidence="2 3">DAOM 194757</strain>
    </source>
</reference>
<dbReference type="OrthoDB" id="2478397at2759"/>
<evidence type="ECO:0000313" key="2">
    <source>
        <dbReference type="EMBL" id="RIB10391.1"/>
    </source>
</evidence>
<gene>
    <name evidence="2" type="ORF">C2G38_2206257</name>
</gene>
<feature type="region of interest" description="Disordered" evidence="1">
    <location>
        <begin position="100"/>
        <end position="121"/>
    </location>
</feature>
<sequence length="148" mass="16975">MSSTSLKKLTACILEKNKTTEYALIGASVPKAVLVAMSLKYKESRNDLAQEPFLVIQKFKVEQLEQIDNYQKELFFNSNSNSNVSKAKVDSQIELDLMNSYKHKSKGQPKGTDRIQQADEQPKKAKQNYIVKFVKVLDDLFSKIKYIY</sequence>
<evidence type="ECO:0000256" key="1">
    <source>
        <dbReference type="SAM" id="MobiDB-lite"/>
    </source>
</evidence>
<accession>A0A397ULN1</accession>
<keyword evidence="3" id="KW-1185">Reference proteome</keyword>